<accession>E1YI34</accession>
<gene>
    <name evidence="1" type="ORF">N47_D31120</name>
</gene>
<dbReference type="EMBL" id="FR695874">
    <property type="protein sequence ID" value="CBX30303.1"/>
    <property type="molecule type" value="Genomic_DNA"/>
</dbReference>
<organism evidence="1">
    <name type="scientific">uncultured Desulfobacterium sp</name>
    <dbReference type="NCBI Taxonomy" id="201089"/>
    <lineage>
        <taxon>Bacteria</taxon>
        <taxon>Pseudomonadati</taxon>
        <taxon>Thermodesulfobacteriota</taxon>
        <taxon>Desulfobacteria</taxon>
        <taxon>Desulfobacterales</taxon>
        <taxon>Desulfobacteriaceae</taxon>
        <taxon>Desulfobacterium</taxon>
        <taxon>environmental samples</taxon>
    </lineage>
</organism>
<sequence length="38" mass="4744">MYLLDTNIFIEILLQQDKSKDCKFFIVHRKGYRQVEYF</sequence>
<proteinExistence type="predicted"/>
<protein>
    <recommendedName>
        <fullName evidence="2">PIN domain-containing protein</fullName>
    </recommendedName>
</protein>
<evidence type="ECO:0008006" key="2">
    <source>
        <dbReference type="Google" id="ProtNLM"/>
    </source>
</evidence>
<name>E1YI34_9BACT</name>
<dbReference type="AlphaFoldDB" id="E1YI34"/>
<reference evidence="1" key="1">
    <citation type="journal article" date="2011" name="Environ. Microbiol.">
        <title>Genomic insights into the metabolic potential of the polycyclic aromatic hydrocarbon degrading sulfate-reducing Deltaproteobacterium N47.</title>
        <authorList>
            <person name="Bergmann F."/>
            <person name="Selesi D."/>
            <person name="Weinmaier T."/>
            <person name="Tischler P."/>
            <person name="Rattei T."/>
            <person name="Meckenstock R.U."/>
        </authorList>
    </citation>
    <scope>NUCLEOTIDE SEQUENCE</scope>
</reference>
<evidence type="ECO:0000313" key="1">
    <source>
        <dbReference type="EMBL" id="CBX30303.1"/>
    </source>
</evidence>